<dbReference type="Gene3D" id="2.60.40.1090">
    <property type="entry name" value="Fimbrial-type adhesion domain"/>
    <property type="match status" value="1"/>
</dbReference>
<evidence type="ECO:0000256" key="2">
    <source>
        <dbReference type="ARBA" id="ARBA00006671"/>
    </source>
</evidence>
<comment type="similarity">
    <text evidence="2">Belongs to the fimbrial protein family.</text>
</comment>
<dbReference type="InterPro" id="IPR000259">
    <property type="entry name" value="Adhesion_dom_fimbrial"/>
</dbReference>
<accession>A0AAW3PU75</accession>
<organism evidence="5 6">
    <name type="scientific">Burkholderia anthina</name>
    <dbReference type="NCBI Taxonomy" id="179879"/>
    <lineage>
        <taxon>Bacteria</taxon>
        <taxon>Pseudomonadati</taxon>
        <taxon>Pseudomonadota</taxon>
        <taxon>Betaproteobacteria</taxon>
        <taxon>Burkholderiales</taxon>
        <taxon>Burkholderiaceae</taxon>
        <taxon>Burkholderia</taxon>
        <taxon>Burkholderia cepacia complex</taxon>
    </lineage>
</organism>
<dbReference type="Proteomes" id="UP000070434">
    <property type="component" value="Unassembled WGS sequence"/>
</dbReference>
<dbReference type="Pfam" id="PF00419">
    <property type="entry name" value="Fimbrial"/>
    <property type="match status" value="1"/>
</dbReference>
<dbReference type="EMBL" id="LNJP01000003">
    <property type="protein sequence ID" value="KWZ32324.1"/>
    <property type="molecule type" value="Genomic_DNA"/>
</dbReference>
<keyword evidence="3" id="KW-0281">Fimbrium</keyword>
<dbReference type="AlphaFoldDB" id="A0AAW3PU75"/>
<dbReference type="InterPro" id="IPR008966">
    <property type="entry name" value="Adhesion_dom_sf"/>
</dbReference>
<evidence type="ECO:0000256" key="3">
    <source>
        <dbReference type="ARBA" id="ARBA00023263"/>
    </source>
</evidence>
<comment type="subcellular location">
    <subcellularLocation>
        <location evidence="1">Fimbrium</location>
    </subcellularLocation>
</comment>
<proteinExistence type="inferred from homology"/>
<dbReference type="PANTHER" id="PTHR33420:SF14">
    <property type="entry name" value="TYPE 1 FIMBRIN D-MANNOSE SPECIFIC ADHESIN"/>
    <property type="match status" value="1"/>
</dbReference>
<protein>
    <recommendedName>
        <fullName evidence="4">Fimbrial-type adhesion domain-containing protein</fullName>
    </recommendedName>
</protein>
<dbReference type="InterPro" id="IPR050263">
    <property type="entry name" value="Bact_Fimbrial_Adh_Pro"/>
</dbReference>
<dbReference type="PANTHER" id="PTHR33420">
    <property type="entry name" value="FIMBRIAL SUBUNIT ELFA-RELATED"/>
    <property type="match status" value="1"/>
</dbReference>
<evidence type="ECO:0000313" key="5">
    <source>
        <dbReference type="EMBL" id="KWZ32324.1"/>
    </source>
</evidence>
<dbReference type="GO" id="GO:0043709">
    <property type="term" value="P:cell adhesion involved in single-species biofilm formation"/>
    <property type="evidence" value="ECO:0007669"/>
    <property type="project" value="TreeGrafter"/>
</dbReference>
<comment type="caution">
    <text evidence="5">The sequence shown here is derived from an EMBL/GenBank/DDBJ whole genome shotgun (WGS) entry which is preliminary data.</text>
</comment>
<sequence length="100" mass="10513">MNVYATLSDVANQANEGTILSALPGSTSRGIGLQIYRQGSETPLHFGPDSAVKGNKNQWLAGTVTDASLSIPLVARYVKTAETFTPGSLDAGATFTFSYQ</sequence>
<evidence type="ECO:0000259" key="4">
    <source>
        <dbReference type="Pfam" id="PF00419"/>
    </source>
</evidence>
<evidence type="ECO:0000313" key="6">
    <source>
        <dbReference type="Proteomes" id="UP000070434"/>
    </source>
</evidence>
<evidence type="ECO:0000256" key="1">
    <source>
        <dbReference type="ARBA" id="ARBA00004561"/>
    </source>
</evidence>
<name>A0AAW3PU75_9BURK</name>
<gene>
    <name evidence="5" type="ORF">WS64_21670</name>
</gene>
<dbReference type="SUPFAM" id="SSF49401">
    <property type="entry name" value="Bacterial adhesins"/>
    <property type="match status" value="1"/>
</dbReference>
<dbReference type="InterPro" id="IPR036937">
    <property type="entry name" value="Adhesion_dom_fimbrial_sf"/>
</dbReference>
<dbReference type="GO" id="GO:0009289">
    <property type="term" value="C:pilus"/>
    <property type="evidence" value="ECO:0007669"/>
    <property type="project" value="UniProtKB-SubCell"/>
</dbReference>
<reference evidence="5 6" key="1">
    <citation type="submission" date="2015-11" db="EMBL/GenBank/DDBJ databases">
        <authorList>
            <person name="Sahl J."/>
            <person name="Wagner D."/>
            <person name="Keim P."/>
        </authorList>
    </citation>
    <scope>NUCLEOTIDE SEQUENCE [LARGE SCALE GENOMIC DNA]</scope>
    <source>
        <strain evidence="5 6">AZ-4-2-10-S1-D7</strain>
    </source>
</reference>
<feature type="domain" description="Fimbrial-type adhesion" evidence="4">
    <location>
        <begin position="3"/>
        <end position="100"/>
    </location>
</feature>